<gene>
    <name evidence="1" type="ORF">LOK49_LG13G01408</name>
</gene>
<proteinExistence type="predicted"/>
<keyword evidence="2" id="KW-1185">Reference proteome</keyword>
<organism evidence="1 2">
    <name type="scientific">Camellia lanceoleosa</name>
    <dbReference type="NCBI Taxonomy" id="1840588"/>
    <lineage>
        <taxon>Eukaryota</taxon>
        <taxon>Viridiplantae</taxon>
        <taxon>Streptophyta</taxon>
        <taxon>Embryophyta</taxon>
        <taxon>Tracheophyta</taxon>
        <taxon>Spermatophyta</taxon>
        <taxon>Magnoliopsida</taxon>
        <taxon>eudicotyledons</taxon>
        <taxon>Gunneridae</taxon>
        <taxon>Pentapetalae</taxon>
        <taxon>asterids</taxon>
        <taxon>Ericales</taxon>
        <taxon>Theaceae</taxon>
        <taxon>Camellia</taxon>
    </lineage>
</organism>
<evidence type="ECO:0000313" key="2">
    <source>
        <dbReference type="Proteomes" id="UP001060215"/>
    </source>
</evidence>
<comment type="caution">
    <text evidence="1">The sequence shown here is derived from an EMBL/GenBank/DDBJ whole genome shotgun (WGS) entry which is preliminary data.</text>
</comment>
<dbReference type="EMBL" id="CM045771">
    <property type="protein sequence ID" value="KAI7988158.1"/>
    <property type="molecule type" value="Genomic_DNA"/>
</dbReference>
<dbReference type="Proteomes" id="UP001060215">
    <property type="component" value="Chromosome 14"/>
</dbReference>
<evidence type="ECO:0000313" key="1">
    <source>
        <dbReference type="EMBL" id="KAI7988158.1"/>
    </source>
</evidence>
<sequence length="257" mass="29667">MFLYINMQWMVDEKELRVIPYSLGPLKPWEWWTSWLLKHVDVWEHLEETLPGTGGGKNPKDEILVKLLFLLPLFTLIFCYYRSFLQFKSRGILAYSAVSSSIVNSDQQFPNGLQSKVPMFLGGLYVFVCFVAAFISLALALLIVPRQVMPWTGMLLMYDYLHLIYQWGKMKAYQVGSVSSRLESVDYDSGKGIFLRHCYMLLWIRNGIPGCCCPFIALFFGDHYPVLEVRLDVCVISQLEDGHFYLEDLTGTVEINI</sequence>
<accession>A0ACC0FHY4</accession>
<reference evidence="1 2" key="1">
    <citation type="journal article" date="2022" name="Plant J.">
        <title>Chromosome-level genome of Camellia lanceoleosa provides a valuable resource for understanding genome evolution and self-incompatibility.</title>
        <authorList>
            <person name="Gong W."/>
            <person name="Xiao S."/>
            <person name="Wang L."/>
            <person name="Liao Z."/>
            <person name="Chang Y."/>
            <person name="Mo W."/>
            <person name="Hu G."/>
            <person name="Li W."/>
            <person name="Zhao G."/>
            <person name="Zhu H."/>
            <person name="Hu X."/>
            <person name="Ji K."/>
            <person name="Xiang X."/>
            <person name="Song Q."/>
            <person name="Yuan D."/>
            <person name="Jin S."/>
            <person name="Zhang L."/>
        </authorList>
    </citation>
    <scope>NUCLEOTIDE SEQUENCE [LARGE SCALE GENOMIC DNA]</scope>
    <source>
        <strain evidence="1">SQ_2022a</strain>
    </source>
</reference>
<protein>
    <submittedName>
        <fullName evidence="1">Inositol phosphorylceramide glucuronosyltransferase 1</fullName>
    </submittedName>
</protein>
<name>A0ACC0FHY4_9ERIC</name>